<proteinExistence type="predicted"/>
<feature type="transmembrane region" description="Helical" evidence="5">
    <location>
        <begin position="266"/>
        <end position="287"/>
    </location>
</feature>
<dbReference type="Proteomes" id="UP000259273">
    <property type="component" value="Unassembled WGS sequence"/>
</dbReference>
<dbReference type="InterPro" id="IPR038770">
    <property type="entry name" value="Na+/solute_symporter_sf"/>
</dbReference>
<feature type="transmembrane region" description="Helical" evidence="5">
    <location>
        <begin position="232"/>
        <end position="254"/>
    </location>
</feature>
<feature type="transmembrane region" description="Helical" evidence="5">
    <location>
        <begin position="41"/>
        <end position="64"/>
    </location>
</feature>
<reference evidence="6 7" key="1">
    <citation type="journal article" date="2018" name="Nat. Biotechnol.">
        <title>A standardized bacterial taxonomy based on genome phylogeny substantially revises the tree of life.</title>
        <authorList>
            <person name="Parks D.H."/>
            <person name="Chuvochina M."/>
            <person name="Waite D.W."/>
            <person name="Rinke C."/>
            <person name="Skarshewski A."/>
            <person name="Chaumeil P.A."/>
            <person name="Hugenholtz P."/>
        </authorList>
    </citation>
    <scope>NUCLEOTIDE SEQUENCE [LARGE SCALE GENOMIC DNA]</scope>
    <source>
        <strain evidence="6">UBA9158</strain>
    </source>
</reference>
<comment type="caution">
    <text evidence="6">The sequence shown here is derived from an EMBL/GenBank/DDBJ whole genome shotgun (WGS) entry which is preliminary data.</text>
</comment>
<accession>A0A3C1KLF1</accession>
<dbReference type="STRING" id="1121937.GCA_000423125_01357"/>
<feature type="transmembrane region" description="Helical" evidence="5">
    <location>
        <begin position="70"/>
        <end position="91"/>
    </location>
</feature>
<dbReference type="Pfam" id="PF01758">
    <property type="entry name" value="SBF"/>
    <property type="match status" value="1"/>
</dbReference>
<protein>
    <recommendedName>
        <fullName evidence="8">Bile acid:sodium symporter family protein</fullName>
    </recommendedName>
</protein>
<sequence length="306" mass="32175">MAELYIAHEYSIAALQLILAMLGMGATLTGRDFQDIARGPVPIAAGTGVQLLVVPLLAFLFISWPGVTPGVAIGIALIAAIPGGTVSNIFTYLARGDIALSISVTTLTTLACLVTTPLILDLLIGQQLPADFVMPRLGIVFEIGLTLLLPLLLGMLFLRYYPRSAPTFSLWCIRGSLLGVLLIVIGSLIAGRLDLAAFGAGNAVLVALFAIALAFAGWLVPRLTGMNRRKATAIEIEVVVRNINLGVLLKVSIFPASDPTLAPIGDLVLCTLLLYGGLQLIIGAALIRLRRSKNATQTTTASGKKP</sequence>
<evidence type="ECO:0000313" key="6">
    <source>
        <dbReference type="EMBL" id="HAN27431.1"/>
    </source>
</evidence>
<feature type="transmembrane region" description="Helical" evidence="5">
    <location>
        <begin position="170"/>
        <end position="190"/>
    </location>
</feature>
<keyword evidence="4 5" id="KW-0472">Membrane</keyword>
<dbReference type="InterPro" id="IPR002657">
    <property type="entry name" value="BilAc:Na_symport/Acr3"/>
</dbReference>
<dbReference type="AlphaFoldDB" id="A0A3C1KLF1"/>
<evidence type="ECO:0000256" key="4">
    <source>
        <dbReference type="ARBA" id="ARBA00023136"/>
    </source>
</evidence>
<evidence type="ECO:0000313" key="7">
    <source>
        <dbReference type="Proteomes" id="UP000259273"/>
    </source>
</evidence>
<dbReference type="Gene3D" id="1.20.1530.20">
    <property type="match status" value="1"/>
</dbReference>
<organism evidence="6 7">
    <name type="scientific">Haliea salexigens</name>
    <dbReference type="NCBI Taxonomy" id="287487"/>
    <lineage>
        <taxon>Bacteria</taxon>
        <taxon>Pseudomonadati</taxon>
        <taxon>Pseudomonadota</taxon>
        <taxon>Gammaproteobacteria</taxon>
        <taxon>Cellvibrionales</taxon>
        <taxon>Halieaceae</taxon>
        <taxon>Haliea</taxon>
    </lineage>
</organism>
<feature type="transmembrane region" description="Helical" evidence="5">
    <location>
        <begin position="196"/>
        <end position="220"/>
    </location>
</feature>
<dbReference type="PANTHER" id="PTHR10361:SF28">
    <property type="entry name" value="P3 PROTEIN-RELATED"/>
    <property type="match status" value="1"/>
</dbReference>
<evidence type="ECO:0000256" key="1">
    <source>
        <dbReference type="ARBA" id="ARBA00004141"/>
    </source>
</evidence>
<evidence type="ECO:0000256" key="2">
    <source>
        <dbReference type="ARBA" id="ARBA00022692"/>
    </source>
</evidence>
<dbReference type="EMBL" id="DMND01000097">
    <property type="protein sequence ID" value="HAN27431.1"/>
    <property type="molecule type" value="Genomic_DNA"/>
</dbReference>
<feature type="transmembrane region" description="Helical" evidence="5">
    <location>
        <begin position="98"/>
        <end position="119"/>
    </location>
</feature>
<keyword evidence="2 5" id="KW-0812">Transmembrane</keyword>
<feature type="transmembrane region" description="Helical" evidence="5">
    <location>
        <begin position="139"/>
        <end position="158"/>
    </location>
</feature>
<evidence type="ECO:0008006" key="8">
    <source>
        <dbReference type="Google" id="ProtNLM"/>
    </source>
</evidence>
<evidence type="ECO:0000256" key="3">
    <source>
        <dbReference type="ARBA" id="ARBA00022989"/>
    </source>
</evidence>
<name>A0A3C1KLF1_9GAMM</name>
<evidence type="ECO:0000256" key="5">
    <source>
        <dbReference type="SAM" id="Phobius"/>
    </source>
</evidence>
<gene>
    <name evidence="6" type="ORF">DCP75_06885</name>
</gene>
<comment type="subcellular location">
    <subcellularLocation>
        <location evidence="1">Membrane</location>
        <topology evidence="1">Multi-pass membrane protein</topology>
    </subcellularLocation>
</comment>
<dbReference type="PANTHER" id="PTHR10361">
    <property type="entry name" value="SODIUM-BILE ACID COTRANSPORTER"/>
    <property type="match status" value="1"/>
</dbReference>
<dbReference type="InterPro" id="IPR004710">
    <property type="entry name" value="Bilac:Na_transpt"/>
</dbReference>
<feature type="transmembrane region" description="Helical" evidence="5">
    <location>
        <begin position="12"/>
        <end position="29"/>
    </location>
</feature>
<dbReference type="GO" id="GO:0016020">
    <property type="term" value="C:membrane"/>
    <property type="evidence" value="ECO:0007669"/>
    <property type="project" value="UniProtKB-SubCell"/>
</dbReference>
<keyword evidence="3 5" id="KW-1133">Transmembrane helix</keyword>